<accession>A0ABD2BX83</accession>
<dbReference type="EMBL" id="JAYRBN010000065">
    <property type="protein sequence ID" value="KAL2737185.1"/>
    <property type="molecule type" value="Genomic_DNA"/>
</dbReference>
<keyword evidence="2" id="KW-1185">Reference proteome</keyword>
<proteinExistence type="predicted"/>
<sequence length="258" mass="30574">MPFVQAKFAKWGDGLERRQQYGTSDRLIQSLVQLCFGLRRGNLEIFADTIPSTIYEEFTQVQYSITHIFEILYYFFSFRLRFCTFGDFENLSRRMDLKVFADAIRASIREQLIRIYNSLFDLRLNLRSGETVSRDDNNMGPLTDLYRGILGFERRQQYRTSDRLIQLLVQLCFGLRRGNLEICGYHPFYDLRRTPSSHYRVLGNRSRRVDLEIFAPSRVFDYLSLPMDLEIFPPSRVFANLFPQVDLEILARSDSRKY</sequence>
<protein>
    <submittedName>
        <fullName evidence="1">Uncharacterized protein</fullName>
    </submittedName>
</protein>
<evidence type="ECO:0000313" key="2">
    <source>
        <dbReference type="Proteomes" id="UP001607303"/>
    </source>
</evidence>
<evidence type="ECO:0000313" key="1">
    <source>
        <dbReference type="EMBL" id="KAL2737185.1"/>
    </source>
</evidence>
<comment type="caution">
    <text evidence="1">The sequence shown here is derived from an EMBL/GenBank/DDBJ whole genome shotgun (WGS) entry which is preliminary data.</text>
</comment>
<dbReference type="AlphaFoldDB" id="A0ABD2BX83"/>
<reference evidence="1 2" key="1">
    <citation type="journal article" date="2024" name="Ann. Entomol. Soc. Am.">
        <title>Genomic analyses of the southern and eastern yellowjacket wasps (Hymenoptera: Vespidae) reveal evolutionary signatures of social life.</title>
        <authorList>
            <person name="Catto M.A."/>
            <person name="Caine P.B."/>
            <person name="Orr S.E."/>
            <person name="Hunt B.G."/>
            <person name="Goodisman M.A.D."/>
        </authorList>
    </citation>
    <scope>NUCLEOTIDE SEQUENCE [LARGE SCALE GENOMIC DNA]</scope>
    <source>
        <strain evidence="1">232</strain>
        <tissue evidence="1">Head and thorax</tissue>
    </source>
</reference>
<gene>
    <name evidence="1" type="ORF">V1477_012141</name>
</gene>
<dbReference type="Proteomes" id="UP001607303">
    <property type="component" value="Unassembled WGS sequence"/>
</dbReference>
<organism evidence="1 2">
    <name type="scientific">Vespula maculifrons</name>
    <name type="common">Eastern yellow jacket</name>
    <name type="synonym">Wasp</name>
    <dbReference type="NCBI Taxonomy" id="7453"/>
    <lineage>
        <taxon>Eukaryota</taxon>
        <taxon>Metazoa</taxon>
        <taxon>Ecdysozoa</taxon>
        <taxon>Arthropoda</taxon>
        <taxon>Hexapoda</taxon>
        <taxon>Insecta</taxon>
        <taxon>Pterygota</taxon>
        <taxon>Neoptera</taxon>
        <taxon>Endopterygota</taxon>
        <taxon>Hymenoptera</taxon>
        <taxon>Apocrita</taxon>
        <taxon>Aculeata</taxon>
        <taxon>Vespoidea</taxon>
        <taxon>Vespidae</taxon>
        <taxon>Vespinae</taxon>
        <taxon>Vespula</taxon>
    </lineage>
</organism>
<name>A0ABD2BX83_VESMC</name>